<sequence>MRLLMIAGFAMAVTACSYQLWLRLDGDLAAPRIAITAPRIMQPKICLERLWVSKASDPSNRLWEASAAPNVCAPGSQIIYGQLPSGFSEKSEARTLEPGVLYEAVAVSRGVSGSIDFIYLEGGWKVVAEP</sequence>
<evidence type="ECO:0000313" key="2">
    <source>
        <dbReference type="Proteomes" id="UP000662957"/>
    </source>
</evidence>
<keyword evidence="2" id="KW-1185">Reference proteome</keyword>
<dbReference type="RefSeq" id="WP_205681398.1">
    <property type="nucleotide sequence ID" value="NZ_CP070968.1"/>
</dbReference>
<accession>A0ABX7LNR8</accession>
<protein>
    <submittedName>
        <fullName evidence="1">Uncharacterized protein</fullName>
    </submittedName>
</protein>
<dbReference type="PROSITE" id="PS51257">
    <property type="entry name" value="PROKAR_LIPOPROTEIN"/>
    <property type="match status" value="1"/>
</dbReference>
<name>A0ABX7LNR8_9CAUL</name>
<dbReference type="Proteomes" id="UP000662957">
    <property type="component" value="Chromosome"/>
</dbReference>
<dbReference type="EMBL" id="CP070968">
    <property type="protein sequence ID" value="QSF53774.1"/>
    <property type="molecule type" value="Genomic_DNA"/>
</dbReference>
<reference evidence="1 2" key="1">
    <citation type="submission" date="2021-02" db="EMBL/GenBank/DDBJ databases">
        <title>Brevundimonas sp. CS1 genome sequence.</title>
        <authorList>
            <person name="Lee K."/>
            <person name="Choi Y.-J."/>
            <person name="Son H.-R."/>
        </authorList>
    </citation>
    <scope>NUCLEOTIDE SEQUENCE [LARGE SCALE GENOMIC DNA]</scope>
    <source>
        <strain evidence="1 2">CS1</strain>
    </source>
</reference>
<evidence type="ECO:0000313" key="1">
    <source>
        <dbReference type="EMBL" id="QSF53774.1"/>
    </source>
</evidence>
<organism evidence="1 2">
    <name type="scientific">Brevundimonas fontaquae</name>
    <dbReference type="NCBI Taxonomy" id="2813778"/>
    <lineage>
        <taxon>Bacteria</taxon>
        <taxon>Pseudomonadati</taxon>
        <taxon>Pseudomonadota</taxon>
        <taxon>Alphaproteobacteria</taxon>
        <taxon>Caulobacterales</taxon>
        <taxon>Caulobacteraceae</taxon>
        <taxon>Brevundimonas</taxon>
    </lineage>
</organism>
<proteinExistence type="predicted"/>
<gene>
    <name evidence="1" type="ORF">JX001_13520</name>
</gene>